<dbReference type="Gene3D" id="3.40.50.1000">
    <property type="entry name" value="HAD superfamily/HAD-like"/>
    <property type="match status" value="2"/>
</dbReference>
<comment type="cofactor">
    <cofactor evidence="4">
        <name>Mg(2+)</name>
        <dbReference type="ChEBI" id="CHEBI:18420"/>
    </cofactor>
    <text evidence="4">Divalent metal ions. Mg(2+) is the most effective.</text>
</comment>
<dbReference type="EMBL" id="CAJNNW010000056">
    <property type="protein sequence ID" value="CAE8622722.1"/>
    <property type="molecule type" value="Genomic_DNA"/>
</dbReference>
<accession>A0A813G8X7</accession>
<feature type="binding site" evidence="4">
    <location>
        <position position="63"/>
    </location>
    <ligand>
        <name>Mg(2+)</name>
        <dbReference type="ChEBI" id="CHEBI:18420"/>
    </ligand>
</feature>
<dbReference type="AlphaFoldDB" id="A0A813G8X7"/>
<evidence type="ECO:0000256" key="4">
    <source>
        <dbReference type="PIRSR" id="PIRSR000915-3"/>
    </source>
</evidence>
<dbReference type="InterPro" id="IPR006357">
    <property type="entry name" value="HAD-SF_hydro_IIA"/>
</dbReference>
<dbReference type="SUPFAM" id="SSF56784">
    <property type="entry name" value="HAD-like"/>
    <property type="match status" value="1"/>
</dbReference>
<keyword evidence="4" id="KW-0479">Metal-binding</keyword>
<organism evidence="5 6">
    <name type="scientific">Polarella glacialis</name>
    <name type="common">Dinoflagellate</name>
    <dbReference type="NCBI Taxonomy" id="89957"/>
    <lineage>
        <taxon>Eukaryota</taxon>
        <taxon>Sar</taxon>
        <taxon>Alveolata</taxon>
        <taxon>Dinophyceae</taxon>
        <taxon>Suessiales</taxon>
        <taxon>Suessiaceae</taxon>
        <taxon>Polarella</taxon>
    </lineage>
</organism>
<feature type="active site" description="Proton donor" evidence="2">
    <location>
        <position position="65"/>
    </location>
</feature>
<dbReference type="Pfam" id="PF13242">
    <property type="entry name" value="Hydrolase_like"/>
    <property type="match status" value="1"/>
</dbReference>
<feature type="binding site" evidence="4">
    <location>
        <position position="65"/>
    </location>
    <ligand>
        <name>Mg(2+)</name>
        <dbReference type="ChEBI" id="CHEBI:18420"/>
    </ligand>
</feature>
<dbReference type="InterPro" id="IPR006349">
    <property type="entry name" value="PGP_euk"/>
</dbReference>
<dbReference type="PIRSF" id="PIRSF000915">
    <property type="entry name" value="PGP-type_phosphatase"/>
    <property type="match status" value="1"/>
</dbReference>
<evidence type="ECO:0000256" key="1">
    <source>
        <dbReference type="ARBA" id="ARBA00022801"/>
    </source>
</evidence>
<dbReference type="InterPro" id="IPR036412">
    <property type="entry name" value="HAD-like_sf"/>
</dbReference>
<dbReference type="PANTHER" id="PTHR19288:SF46">
    <property type="entry name" value="HALOACID DEHALOGENASE-LIKE HYDROLASE DOMAIN-CONTAINING PROTEIN 2"/>
    <property type="match status" value="1"/>
</dbReference>
<dbReference type="GO" id="GO:0016791">
    <property type="term" value="F:phosphatase activity"/>
    <property type="evidence" value="ECO:0007669"/>
    <property type="project" value="InterPro"/>
</dbReference>
<keyword evidence="1" id="KW-0378">Hydrolase</keyword>
<feature type="active site" description="Nucleophile" evidence="2">
    <location>
        <position position="63"/>
    </location>
</feature>
<dbReference type="Pfam" id="PF13344">
    <property type="entry name" value="Hydrolase_6"/>
    <property type="match status" value="1"/>
</dbReference>
<sequence>MSSQLSTGSGQLLCRTAMALAVVAPLGFLARRRLCSARAVERLTPGCAEHRSWMKQMKAFIFDIDGVVYTGSGSIDGAAEALAALRAAGKTVIFMTNNATKSPEDVVAAFTKHGAICSTEEVMTSALVAADFLKSKDLAGSKVYVVGMNSLTVALRERAGVFPFGAEEDTGKTRDNMLKDFLPAMDPLPGDVAAVVVGADFGFNLYKMARAANYLRQNPSCLFVATNPDPRALLGSGTIIPACGSVVASIAIAAGRSPDIVCGKPSASLAQHMLRHRGLDPKTTCMVGDRTDTDIEFGRCVGMQTLFVESGTMSEAEARAAEPCRRPHFIAHSIAVLRDLL</sequence>
<evidence type="ECO:0000313" key="5">
    <source>
        <dbReference type="EMBL" id="CAE8622722.1"/>
    </source>
</evidence>
<dbReference type="NCBIfam" id="TIGR01452">
    <property type="entry name" value="PGP_euk"/>
    <property type="match status" value="1"/>
</dbReference>
<proteinExistence type="predicted"/>
<gene>
    <name evidence="5" type="ORF">PGLA2088_LOCUS102</name>
</gene>
<protein>
    <recommendedName>
        <fullName evidence="7">Phosphoglycolate phosphatase</fullName>
    </recommendedName>
</protein>
<evidence type="ECO:0000256" key="2">
    <source>
        <dbReference type="PIRSR" id="PIRSR000915-1"/>
    </source>
</evidence>
<feature type="binding site" evidence="4">
    <location>
        <position position="289"/>
    </location>
    <ligand>
        <name>Mg(2+)</name>
        <dbReference type="ChEBI" id="CHEBI:18420"/>
    </ligand>
</feature>
<dbReference type="GO" id="GO:0005737">
    <property type="term" value="C:cytoplasm"/>
    <property type="evidence" value="ECO:0007669"/>
    <property type="project" value="TreeGrafter"/>
</dbReference>
<reference evidence="5" key="1">
    <citation type="submission" date="2021-02" db="EMBL/GenBank/DDBJ databases">
        <authorList>
            <person name="Dougan E. K."/>
            <person name="Rhodes N."/>
            <person name="Thang M."/>
            <person name="Chan C."/>
        </authorList>
    </citation>
    <scope>NUCLEOTIDE SEQUENCE</scope>
</reference>
<evidence type="ECO:0000256" key="3">
    <source>
        <dbReference type="PIRSR" id="PIRSR000915-2"/>
    </source>
</evidence>
<dbReference type="PANTHER" id="PTHR19288">
    <property type="entry name" value="4-NITROPHENYLPHOSPHATASE-RELATED"/>
    <property type="match status" value="1"/>
</dbReference>
<feature type="binding site" evidence="3">
    <location>
        <position position="264"/>
    </location>
    <ligand>
        <name>substrate</name>
    </ligand>
</feature>
<dbReference type="NCBIfam" id="TIGR01460">
    <property type="entry name" value="HAD-SF-IIA"/>
    <property type="match status" value="1"/>
</dbReference>
<dbReference type="GO" id="GO:0046872">
    <property type="term" value="F:metal ion binding"/>
    <property type="evidence" value="ECO:0007669"/>
    <property type="project" value="UniProtKB-KW"/>
</dbReference>
<comment type="caution">
    <text evidence="5">The sequence shown here is derived from an EMBL/GenBank/DDBJ whole genome shotgun (WGS) entry which is preliminary data.</text>
</comment>
<dbReference type="Proteomes" id="UP000626109">
    <property type="component" value="Unassembled WGS sequence"/>
</dbReference>
<name>A0A813G8X7_POLGL</name>
<evidence type="ECO:0008006" key="7">
    <source>
        <dbReference type="Google" id="ProtNLM"/>
    </source>
</evidence>
<dbReference type="InterPro" id="IPR023214">
    <property type="entry name" value="HAD_sf"/>
</dbReference>
<keyword evidence="4" id="KW-0460">Magnesium</keyword>
<evidence type="ECO:0000313" key="6">
    <source>
        <dbReference type="Proteomes" id="UP000626109"/>
    </source>
</evidence>